<evidence type="ECO:0000313" key="2">
    <source>
        <dbReference type="Proteomes" id="UP000281553"/>
    </source>
</evidence>
<organism evidence="1 2">
    <name type="scientific">Dibothriocephalus latus</name>
    <name type="common">Fish tapeworm</name>
    <name type="synonym">Diphyllobothrium latum</name>
    <dbReference type="NCBI Taxonomy" id="60516"/>
    <lineage>
        <taxon>Eukaryota</taxon>
        <taxon>Metazoa</taxon>
        <taxon>Spiralia</taxon>
        <taxon>Lophotrochozoa</taxon>
        <taxon>Platyhelminthes</taxon>
        <taxon>Cestoda</taxon>
        <taxon>Eucestoda</taxon>
        <taxon>Diphyllobothriidea</taxon>
        <taxon>Diphyllobothriidae</taxon>
        <taxon>Dibothriocephalus</taxon>
    </lineage>
</organism>
<gene>
    <name evidence="1" type="ORF">DILT_LOCUS4832</name>
</gene>
<accession>A0A3P7LRY3</accession>
<dbReference type="EMBL" id="UYRU01046191">
    <property type="protein sequence ID" value="VDN09001.1"/>
    <property type="molecule type" value="Genomic_DNA"/>
</dbReference>
<proteinExistence type="predicted"/>
<dbReference type="OrthoDB" id="2392202at2759"/>
<keyword evidence="2" id="KW-1185">Reference proteome</keyword>
<protein>
    <submittedName>
        <fullName evidence="1">Uncharacterized protein</fullName>
    </submittedName>
</protein>
<dbReference type="Proteomes" id="UP000281553">
    <property type="component" value="Unassembled WGS sequence"/>
</dbReference>
<reference evidence="1 2" key="1">
    <citation type="submission" date="2018-11" db="EMBL/GenBank/DDBJ databases">
        <authorList>
            <consortium name="Pathogen Informatics"/>
        </authorList>
    </citation>
    <scope>NUCLEOTIDE SEQUENCE [LARGE SCALE GENOMIC DNA]</scope>
</reference>
<evidence type="ECO:0000313" key="1">
    <source>
        <dbReference type="EMBL" id="VDN09001.1"/>
    </source>
</evidence>
<sequence length="269" mass="29223">MGDPIGAPLIADSIDNQIKNWLLGKGQQVQDRNPRFVAFMDFFCALPCYIEWYGGEQENDAEGVLYLIIGDLPPPEGEKPCPGRLCGLVLVGCQFSAYALSRFIEELCIWDEDLFFVKAGHLFACAQAPTGVGEAAAAAATAASSTGPLNSSLKTGNGDFHGGSTGRPQDYFGGTSVCSTSAFVPIAHEETVADLSAYLASKARLHLVCPSARFLHFITCTREDSVDDYTVEQPSAADNLIKRYARVSETWLSFLTNGNDCFNYMRFLE</sequence>
<name>A0A3P7LRY3_DIBLA</name>
<dbReference type="AlphaFoldDB" id="A0A3P7LRY3"/>